<dbReference type="EMBL" id="JAGZZP010000005">
    <property type="protein sequence ID" value="MBS6534949.1"/>
    <property type="molecule type" value="Genomic_DNA"/>
</dbReference>
<reference evidence="1" key="1">
    <citation type="submission" date="2021-02" db="EMBL/GenBank/DDBJ databases">
        <title>Infant gut strain persistence is associated with maternal origin, phylogeny, and functional potential including surface adhesion and iron acquisition.</title>
        <authorList>
            <person name="Lou Y.C."/>
        </authorList>
    </citation>
    <scope>NUCLEOTIDE SEQUENCE</scope>
    <source>
        <strain evidence="1">L3_060_052G1_dasL3_060_052G1_concoct_1</strain>
    </source>
</reference>
<evidence type="ECO:0008006" key="3">
    <source>
        <dbReference type="Google" id="ProtNLM"/>
    </source>
</evidence>
<comment type="caution">
    <text evidence="1">The sequence shown here is derived from an EMBL/GenBank/DDBJ whole genome shotgun (WGS) entry which is preliminary data.</text>
</comment>
<evidence type="ECO:0000313" key="1">
    <source>
        <dbReference type="EMBL" id="MBS6534949.1"/>
    </source>
</evidence>
<name>A0A943SQX1_9FIRM</name>
<gene>
    <name evidence="1" type="ORF">KH327_03870</name>
</gene>
<dbReference type="Proteomes" id="UP000748991">
    <property type="component" value="Unassembled WGS sequence"/>
</dbReference>
<accession>A0A943SQX1</accession>
<sequence length="160" mass="18462">MKKYFKILLVLGALMLLLTGCGNKSLYSMKTDLSNEKGLEKLIGSIDWRPYKLEDYKVRNKNLEIKVSGEPDISKDESFKTGFINGVILLILTDAEEVRYSGEDLYFSFIDKDLANEVLKIKYGEEVDDYKKSQEDFDNLIERLKNEKFEAGAAKFEMME</sequence>
<organism evidence="1 2">
    <name type="scientific">Peptoniphilus harei</name>
    <dbReference type="NCBI Taxonomy" id="54005"/>
    <lineage>
        <taxon>Bacteria</taxon>
        <taxon>Bacillati</taxon>
        <taxon>Bacillota</taxon>
        <taxon>Tissierellia</taxon>
        <taxon>Tissierellales</taxon>
        <taxon>Peptoniphilaceae</taxon>
        <taxon>Peptoniphilus</taxon>
    </lineage>
</organism>
<dbReference type="RefSeq" id="WP_278637428.1">
    <property type="nucleotide sequence ID" value="NZ_JAGZZP010000005.1"/>
</dbReference>
<dbReference type="AlphaFoldDB" id="A0A943SQX1"/>
<evidence type="ECO:0000313" key="2">
    <source>
        <dbReference type="Proteomes" id="UP000748991"/>
    </source>
</evidence>
<protein>
    <recommendedName>
        <fullName evidence="3">DUF4825 domain-containing protein</fullName>
    </recommendedName>
</protein>
<dbReference type="PROSITE" id="PS51257">
    <property type="entry name" value="PROKAR_LIPOPROTEIN"/>
    <property type="match status" value="1"/>
</dbReference>
<proteinExistence type="predicted"/>